<sequence length="393" mass="45408">MLPLLMSILLVYAEANVDSELVKFLLKDYNKEVLPSANYNEPTFLSITFLSFRLFEVEQTKEIIDYSAEFGVEWFDPVLQWNTSFSNKTYLKLKESRIWTPQLSIPMSVSINYGVDPDNRNLVNEFPFDLQYCQINIGPWFHRISEVDINRAAVAASPKWFEGNSEWEIGVAEVSLSIQIDSDVKFEYRSACFKVTMKRHSEWYISTLLVPTFIVAVIAIFGIFAPTNHFGARHEKTSLTLTTLFSTAVLLRNVSSTMPHATKIPILGEYLFAEIVIISGGGLCSLLIHRLHYYTRCKKWKPPRCLDGVLQYDRVQWRELKEEEEKGKQCEDLNGVIDDMKRTMEHIYSKARRREEEREINAACDRLFAMIDIGCMMMFQLANLICTLLLVVL</sequence>
<dbReference type="InterPro" id="IPR036719">
    <property type="entry name" value="Neuro-gated_channel_TM_sf"/>
</dbReference>
<reference evidence="6" key="1">
    <citation type="journal article" date="2008" name="Nat. Genet.">
        <title>The Pristionchus pacificus genome provides a unique perspective on nematode lifestyle and parasitism.</title>
        <authorList>
            <person name="Dieterich C."/>
            <person name="Clifton S.W."/>
            <person name="Schuster L.N."/>
            <person name="Chinwalla A."/>
            <person name="Delehaunty K."/>
            <person name="Dinkelacker I."/>
            <person name="Fulton L."/>
            <person name="Fulton R."/>
            <person name="Godfrey J."/>
            <person name="Minx P."/>
            <person name="Mitreva M."/>
            <person name="Roeseler W."/>
            <person name="Tian H."/>
            <person name="Witte H."/>
            <person name="Yang S.P."/>
            <person name="Wilson R.K."/>
            <person name="Sommer R.J."/>
        </authorList>
    </citation>
    <scope>NUCLEOTIDE SEQUENCE [LARGE SCALE GENOMIC DNA]</scope>
    <source>
        <strain evidence="6">PS312</strain>
    </source>
</reference>
<reference evidence="5" key="2">
    <citation type="submission" date="2022-06" db="UniProtKB">
        <authorList>
            <consortium name="EnsemblMetazoa"/>
        </authorList>
    </citation>
    <scope>IDENTIFICATION</scope>
    <source>
        <strain evidence="5">PS312</strain>
    </source>
</reference>
<protein>
    <submittedName>
        <fullName evidence="5">Transmembrane ion channel</fullName>
    </submittedName>
</protein>
<dbReference type="GO" id="GO:0034220">
    <property type="term" value="P:monoatomic ion transmembrane transport"/>
    <property type="evidence" value="ECO:0000318"/>
    <property type="project" value="GO_Central"/>
</dbReference>
<dbReference type="GO" id="GO:0005231">
    <property type="term" value="F:excitatory extracellular ligand-gated monoatomic ion channel activity"/>
    <property type="evidence" value="ECO:0000318"/>
    <property type="project" value="GO_Central"/>
</dbReference>
<dbReference type="GO" id="GO:1902495">
    <property type="term" value="C:transmembrane transporter complex"/>
    <property type="evidence" value="ECO:0000318"/>
    <property type="project" value="GO_Central"/>
</dbReference>
<dbReference type="InterPro" id="IPR006202">
    <property type="entry name" value="Neur_chan_lig-bd"/>
</dbReference>
<dbReference type="GO" id="GO:0043005">
    <property type="term" value="C:neuron projection"/>
    <property type="evidence" value="ECO:0000318"/>
    <property type="project" value="GO_Central"/>
</dbReference>
<gene>
    <name evidence="5" type="primary">WBGene00109103</name>
</gene>
<dbReference type="InterPro" id="IPR038050">
    <property type="entry name" value="Neuro_actylchol_rec"/>
</dbReference>
<evidence type="ECO:0000313" key="5">
    <source>
        <dbReference type="EnsemblMetazoa" id="PPA19549.1"/>
    </source>
</evidence>
<evidence type="ECO:0000256" key="4">
    <source>
        <dbReference type="ARBA" id="ARBA00023136"/>
    </source>
</evidence>
<keyword evidence="4" id="KW-0472">Membrane</keyword>
<comment type="subcellular location">
    <subcellularLocation>
        <location evidence="1">Membrane</location>
        <topology evidence="1">Multi-pass membrane protein</topology>
    </subcellularLocation>
</comment>
<keyword evidence="2" id="KW-0812">Transmembrane</keyword>
<dbReference type="GO" id="GO:0098794">
    <property type="term" value="C:postsynapse"/>
    <property type="evidence" value="ECO:0007669"/>
    <property type="project" value="GOC"/>
</dbReference>
<dbReference type="GO" id="GO:0005886">
    <property type="term" value="C:plasma membrane"/>
    <property type="evidence" value="ECO:0000318"/>
    <property type="project" value="GO_Central"/>
</dbReference>
<dbReference type="GO" id="GO:0042391">
    <property type="term" value="P:regulation of membrane potential"/>
    <property type="evidence" value="ECO:0000318"/>
    <property type="project" value="GO_Central"/>
</dbReference>
<dbReference type="CDD" id="cd19051">
    <property type="entry name" value="LGIC_TM_cation"/>
    <property type="match status" value="1"/>
</dbReference>
<dbReference type="OrthoDB" id="5866477at2759"/>
<dbReference type="GO" id="GO:1904315">
    <property type="term" value="F:transmitter-gated monoatomic ion channel activity involved in regulation of postsynaptic membrane potential"/>
    <property type="evidence" value="ECO:0000318"/>
    <property type="project" value="GO_Central"/>
</dbReference>
<dbReference type="GO" id="GO:0004888">
    <property type="term" value="F:transmembrane signaling receptor activity"/>
    <property type="evidence" value="ECO:0007669"/>
    <property type="project" value="InterPro"/>
</dbReference>
<keyword evidence="6" id="KW-1185">Reference proteome</keyword>
<dbReference type="GO" id="GO:0045202">
    <property type="term" value="C:synapse"/>
    <property type="evidence" value="ECO:0000318"/>
    <property type="project" value="GO_Central"/>
</dbReference>
<dbReference type="GO" id="GO:0007268">
    <property type="term" value="P:chemical synaptic transmission"/>
    <property type="evidence" value="ECO:0000318"/>
    <property type="project" value="GO_Central"/>
</dbReference>
<dbReference type="EnsemblMetazoa" id="PPA19549.1">
    <property type="protein sequence ID" value="PPA19549.1"/>
    <property type="gene ID" value="WBGene00109103"/>
</dbReference>
<dbReference type="InterPro" id="IPR006201">
    <property type="entry name" value="Neur_channel"/>
</dbReference>
<dbReference type="PANTHER" id="PTHR18945">
    <property type="entry name" value="NEUROTRANSMITTER GATED ION CHANNEL"/>
    <property type="match status" value="1"/>
</dbReference>
<evidence type="ECO:0000313" key="6">
    <source>
        <dbReference type="Proteomes" id="UP000005239"/>
    </source>
</evidence>
<keyword evidence="3" id="KW-1133">Transmembrane helix</keyword>
<proteinExistence type="predicted"/>
<dbReference type="Gene3D" id="1.20.58.390">
    <property type="entry name" value="Neurotransmitter-gated ion-channel transmembrane domain"/>
    <property type="match status" value="1"/>
</dbReference>
<organism evidence="5 6">
    <name type="scientific">Pristionchus pacificus</name>
    <name type="common">Parasitic nematode worm</name>
    <dbReference type="NCBI Taxonomy" id="54126"/>
    <lineage>
        <taxon>Eukaryota</taxon>
        <taxon>Metazoa</taxon>
        <taxon>Ecdysozoa</taxon>
        <taxon>Nematoda</taxon>
        <taxon>Chromadorea</taxon>
        <taxon>Rhabditida</taxon>
        <taxon>Rhabditina</taxon>
        <taxon>Diplogasteromorpha</taxon>
        <taxon>Diplogasteroidea</taxon>
        <taxon>Neodiplogasteridae</taxon>
        <taxon>Pristionchus</taxon>
    </lineage>
</organism>
<dbReference type="Pfam" id="PF02931">
    <property type="entry name" value="Neur_chan_LBD"/>
    <property type="match status" value="1"/>
</dbReference>
<dbReference type="FunFam" id="1.20.58.390:FF:000190">
    <property type="entry name" value="Uncharacterized protein"/>
    <property type="match status" value="1"/>
</dbReference>
<evidence type="ECO:0000256" key="3">
    <source>
        <dbReference type="ARBA" id="ARBA00022989"/>
    </source>
</evidence>
<evidence type="ECO:0000256" key="1">
    <source>
        <dbReference type="ARBA" id="ARBA00004141"/>
    </source>
</evidence>
<dbReference type="SUPFAM" id="SSF63712">
    <property type="entry name" value="Nicotinic receptor ligand binding domain-like"/>
    <property type="match status" value="1"/>
</dbReference>
<dbReference type="AlphaFoldDB" id="A0A2A6BK55"/>
<dbReference type="Gene3D" id="2.70.170.10">
    <property type="entry name" value="Neurotransmitter-gated ion-channel ligand-binding domain"/>
    <property type="match status" value="2"/>
</dbReference>
<evidence type="ECO:0000256" key="2">
    <source>
        <dbReference type="ARBA" id="ARBA00022692"/>
    </source>
</evidence>
<dbReference type="SUPFAM" id="SSF90112">
    <property type="entry name" value="Neurotransmitter-gated ion-channel transmembrane pore"/>
    <property type="match status" value="1"/>
</dbReference>
<accession>A0A8R1YFK1</accession>
<name>A0A2A6BK55_PRIPA</name>
<dbReference type="InterPro" id="IPR036734">
    <property type="entry name" value="Neur_chan_lig-bd_sf"/>
</dbReference>
<dbReference type="Proteomes" id="UP000005239">
    <property type="component" value="Unassembled WGS sequence"/>
</dbReference>
<accession>A0A2A6BK55</accession>